<organism evidence="16 17">
    <name type="scientific">Stella humosa</name>
    <dbReference type="NCBI Taxonomy" id="94"/>
    <lineage>
        <taxon>Bacteria</taxon>
        <taxon>Pseudomonadati</taxon>
        <taxon>Pseudomonadota</taxon>
        <taxon>Alphaproteobacteria</taxon>
        <taxon>Rhodospirillales</taxon>
        <taxon>Stellaceae</taxon>
        <taxon>Stella</taxon>
    </lineage>
</organism>
<reference evidence="16 17" key="1">
    <citation type="submission" date="2018-11" db="EMBL/GenBank/DDBJ databases">
        <title>Genomic Encyclopedia of Type Strains, Phase IV (KMG-IV): sequencing the most valuable type-strain genomes for metagenomic binning, comparative biology and taxonomic classification.</title>
        <authorList>
            <person name="Goeker M."/>
        </authorList>
    </citation>
    <scope>NUCLEOTIDE SEQUENCE [LARGE SCALE GENOMIC DNA]</scope>
    <source>
        <strain evidence="16 17">DSM 5900</strain>
    </source>
</reference>
<evidence type="ECO:0000256" key="12">
    <source>
        <dbReference type="ARBA" id="ARBA00023136"/>
    </source>
</evidence>
<dbReference type="CDD" id="cd04738">
    <property type="entry name" value="DHOD_2_like"/>
    <property type="match status" value="1"/>
</dbReference>
<keyword evidence="8" id="KW-0285">Flavoprotein</keyword>
<dbReference type="NCBIfam" id="NF003645">
    <property type="entry name" value="PRK05286.1-2"/>
    <property type="match status" value="1"/>
</dbReference>
<dbReference type="GO" id="GO:0044205">
    <property type="term" value="P:'de novo' UMP biosynthetic process"/>
    <property type="evidence" value="ECO:0007669"/>
    <property type="project" value="UniProtKB-UniPathway"/>
</dbReference>
<comment type="cofactor">
    <cofactor evidence="1">
        <name>FMN</name>
        <dbReference type="ChEBI" id="CHEBI:58210"/>
    </cofactor>
</comment>
<dbReference type="PIRSF" id="PIRSF000164">
    <property type="entry name" value="DHO_oxidase"/>
    <property type="match status" value="1"/>
</dbReference>
<dbReference type="PROSITE" id="PS00912">
    <property type="entry name" value="DHODEHASE_2"/>
    <property type="match status" value="1"/>
</dbReference>
<dbReference type="SUPFAM" id="SSF51395">
    <property type="entry name" value="FMN-linked oxidoreductases"/>
    <property type="match status" value="1"/>
</dbReference>
<comment type="catalytic activity">
    <reaction evidence="13">
        <text>(S)-dihydroorotate + a quinone = orotate + a quinol</text>
        <dbReference type="Rhea" id="RHEA:30187"/>
        <dbReference type="ChEBI" id="CHEBI:24646"/>
        <dbReference type="ChEBI" id="CHEBI:30839"/>
        <dbReference type="ChEBI" id="CHEBI:30864"/>
        <dbReference type="ChEBI" id="CHEBI:132124"/>
        <dbReference type="EC" id="1.3.5.2"/>
    </reaction>
</comment>
<evidence type="ECO:0000313" key="17">
    <source>
        <dbReference type="Proteomes" id="UP000278222"/>
    </source>
</evidence>
<keyword evidence="10" id="KW-0665">Pyrimidine biosynthesis</keyword>
<evidence type="ECO:0000256" key="13">
    <source>
        <dbReference type="ARBA" id="ARBA00048639"/>
    </source>
</evidence>
<evidence type="ECO:0000256" key="1">
    <source>
        <dbReference type="ARBA" id="ARBA00001917"/>
    </source>
</evidence>
<dbReference type="GO" id="GO:0016020">
    <property type="term" value="C:membrane"/>
    <property type="evidence" value="ECO:0007669"/>
    <property type="project" value="UniProtKB-SubCell"/>
</dbReference>
<dbReference type="InterPro" id="IPR005720">
    <property type="entry name" value="Dihydroorotate_DH_cat"/>
</dbReference>
<sequence>MDIYRAALPLIRALPAEPAHDLTLRLLEYGLAPAPRPMAEPLSLAIDLWGRRFPNPVGLAAGFDKDARVPARMLRFGFGFVETGTVTPLPQAGNPKPRLFRLPEDRGVVNRFGFNNRGLEAYVTRLQALAAAGRPGIVGANVGKNKDQADAVADYVAGIERVAGLADYLVVNVSSPNTPGLRDLQRREPLLALARAVLAARARVVPVDAPPLLLKVAPDLSPDDRADIAFVALESGIDGLIVGNTTVSRPAGLSGAARGEPGGLSGRPLFRLSTDVLADLWRLTQGRIPIVGAGGVSSGAEAYAKIRAGASLVQLYTALVYEGPGLVGRIKLELAAHLARDGFAHVADAVGADHR</sequence>
<dbReference type="EMBL" id="RJKX01000017">
    <property type="protein sequence ID" value="ROP83168.1"/>
    <property type="molecule type" value="Genomic_DNA"/>
</dbReference>
<dbReference type="InterPro" id="IPR005719">
    <property type="entry name" value="Dihydroorotate_DH_2"/>
</dbReference>
<dbReference type="EC" id="1.3.5.2" evidence="6 14"/>
<comment type="similarity">
    <text evidence="5">Belongs to the dihydroorotate dehydrogenase family. Type 2 subfamily.</text>
</comment>
<dbReference type="InterPro" id="IPR013785">
    <property type="entry name" value="Aldolase_TIM"/>
</dbReference>
<dbReference type="PROSITE" id="PS00911">
    <property type="entry name" value="DHODEHASE_1"/>
    <property type="match status" value="1"/>
</dbReference>
<dbReference type="AlphaFoldDB" id="A0A3N1KXY8"/>
<feature type="domain" description="Dihydroorotate dehydrogenase catalytic" evidence="15">
    <location>
        <begin position="44"/>
        <end position="338"/>
    </location>
</feature>
<keyword evidence="17" id="KW-1185">Reference proteome</keyword>
<evidence type="ECO:0000256" key="2">
    <source>
        <dbReference type="ARBA" id="ARBA00003125"/>
    </source>
</evidence>
<dbReference type="InterPro" id="IPR012135">
    <property type="entry name" value="Dihydroorotate_DH_1_2"/>
</dbReference>
<dbReference type="RefSeq" id="WP_123694186.1">
    <property type="nucleotide sequence ID" value="NZ_AP019700.1"/>
</dbReference>
<dbReference type="OrthoDB" id="9802377at2"/>
<keyword evidence="9" id="KW-0288">FMN</keyword>
<comment type="pathway">
    <text evidence="4">Pyrimidine metabolism; UMP biosynthesis via de novo pathway; orotate from (S)-dihydroorotate (quinone route): step 1/1.</text>
</comment>
<dbReference type="UniPathway" id="UPA00070">
    <property type="reaction ID" value="UER00946"/>
</dbReference>
<proteinExistence type="inferred from homology"/>
<evidence type="ECO:0000256" key="5">
    <source>
        <dbReference type="ARBA" id="ARBA00005359"/>
    </source>
</evidence>
<evidence type="ECO:0000256" key="9">
    <source>
        <dbReference type="ARBA" id="ARBA00022643"/>
    </source>
</evidence>
<evidence type="ECO:0000256" key="8">
    <source>
        <dbReference type="ARBA" id="ARBA00022630"/>
    </source>
</evidence>
<evidence type="ECO:0000256" key="11">
    <source>
        <dbReference type="ARBA" id="ARBA00023002"/>
    </source>
</evidence>
<dbReference type="GO" id="GO:0006207">
    <property type="term" value="P:'de novo' pyrimidine nucleobase biosynthetic process"/>
    <property type="evidence" value="ECO:0007669"/>
    <property type="project" value="UniProtKB-UniRule"/>
</dbReference>
<keyword evidence="11" id="KW-0560">Oxidoreductase</keyword>
<evidence type="ECO:0000256" key="6">
    <source>
        <dbReference type="ARBA" id="ARBA00012791"/>
    </source>
</evidence>
<evidence type="ECO:0000259" key="15">
    <source>
        <dbReference type="Pfam" id="PF01180"/>
    </source>
</evidence>
<evidence type="ECO:0000256" key="7">
    <source>
        <dbReference type="ARBA" id="ARBA00018366"/>
    </source>
</evidence>
<comment type="subcellular location">
    <subcellularLocation>
        <location evidence="3">Membrane</location>
    </subcellularLocation>
</comment>
<dbReference type="InterPro" id="IPR001295">
    <property type="entry name" value="Dihydroorotate_DH_CS"/>
</dbReference>
<dbReference type="InterPro" id="IPR050074">
    <property type="entry name" value="DHO_dehydrogenase"/>
</dbReference>
<name>A0A3N1KXY8_9PROT</name>
<dbReference type="GO" id="GO:0005737">
    <property type="term" value="C:cytoplasm"/>
    <property type="evidence" value="ECO:0007669"/>
    <property type="project" value="InterPro"/>
</dbReference>
<accession>A0A3N1KXY8</accession>
<keyword evidence="12" id="KW-0472">Membrane</keyword>
<protein>
    <recommendedName>
        <fullName evidence="7 14">Dihydroorotate dehydrogenase (quinone)</fullName>
        <ecNumber evidence="6 14">1.3.5.2</ecNumber>
    </recommendedName>
</protein>
<comment type="function">
    <text evidence="2">Catalyzes the conversion of dihydroorotate to orotate with quinone as electron acceptor.</text>
</comment>
<dbReference type="PANTHER" id="PTHR48109">
    <property type="entry name" value="DIHYDROOROTATE DEHYDROGENASE (QUINONE), MITOCHONDRIAL-RELATED"/>
    <property type="match status" value="1"/>
</dbReference>
<evidence type="ECO:0000256" key="3">
    <source>
        <dbReference type="ARBA" id="ARBA00004370"/>
    </source>
</evidence>
<evidence type="ECO:0000256" key="4">
    <source>
        <dbReference type="ARBA" id="ARBA00005161"/>
    </source>
</evidence>
<dbReference type="NCBIfam" id="TIGR01036">
    <property type="entry name" value="pyrD_sub2"/>
    <property type="match status" value="1"/>
</dbReference>
<evidence type="ECO:0000313" key="16">
    <source>
        <dbReference type="EMBL" id="ROP83168.1"/>
    </source>
</evidence>
<dbReference type="Pfam" id="PF01180">
    <property type="entry name" value="DHO_dh"/>
    <property type="match status" value="1"/>
</dbReference>
<dbReference type="GO" id="GO:0106430">
    <property type="term" value="F:dihydroorotate dehydrogenase (quinone) activity"/>
    <property type="evidence" value="ECO:0007669"/>
    <property type="project" value="UniProtKB-EC"/>
</dbReference>
<dbReference type="Gene3D" id="3.20.20.70">
    <property type="entry name" value="Aldolase class I"/>
    <property type="match status" value="1"/>
</dbReference>
<dbReference type="PANTHER" id="PTHR48109:SF4">
    <property type="entry name" value="DIHYDROOROTATE DEHYDROGENASE (QUINONE), MITOCHONDRIAL"/>
    <property type="match status" value="1"/>
</dbReference>
<dbReference type="Proteomes" id="UP000278222">
    <property type="component" value="Unassembled WGS sequence"/>
</dbReference>
<comment type="caution">
    <text evidence="16">The sequence shown here is derived from an EMBL/GenBank/DDBJ whole genome shotgun (WGS) entry which is preliminary data.</text>
</comment>
<gene>
    <name evidence="16" type="ORF">EDC65_4699</name>
</gene>
<evidence type="ECO:0000256" key="14">
    <source>
        <dbReference type="NCBIfam" id="TIGR01036"/>
    </source>
</evidence>
<dbReference type="NCBIfam" id="NF003652">
    <property type="entry name" value="PRK05286.2-5"/>
    <property type="match status" value="1"/>
</dbReference>
<evidence type="ECO:0000256" key="10">
    <source>
        <dbReference type="ARBA" id="ARBA00022975"/>
    </source>
</evidence>